<name>A0A9W6QB43_9ACTN</name>
<protein>
    <recommendedName>
        <fullName evidence="2">Polymerase nucleotidyl transferase domain-containing protein</fullName>
    </recommendedName>
</protein>
<reference evidence="3" key="1">
    <citation type="submission" date="2023-02" db="EMBL/GenBank/DDBJ databases">
        <title>Kitasatospora phosalacinea NBRC 14627.</title>
        <authorList>
            <person name="Ichikawa N."/>
            <person name="Sato H."/>
            <person name="Tonouchi N."/>
        </authorList>
    </citation>
    <scope>NUCLEOTIDE SEQUENCE</scope>
    <source>
        <strain evidence="3">NBRC 14627</strain>
    </source>
</reference>
<evidence type="ECO:0000259" key="2">
    <source>
        <dbReference type="Pfam" id="PF01909"/>
    </source>
</evidence>
<sequence>MREVLIDQAGRFAAERYPDASAVVLAGSVAAGRARAGSDLDLAVLLPDGRETHRETLRHEGRVVEVFAHTRAGLAELRVFDAASRRGVVQQLYATGLVLLDRDGHAARIVADCRDELLTGPPPLGAEQRENLRYALTDLLDDLGDAPDRLEALAIGAEVLRTAADLLSDHHRAWTGTGKWFPRRLLAADPDLGGRLLEAHRALCESGDPTALGAAATAVLDLAGGPLSAGYHRGWPPAARGATPGSRQELSSAP</sequence>
<gene>
    <name evidence="3" type="ORF">Kpho02_41430</name>
</gene>
<dbReference type="CDD" id="cd05403">
    <property type="entry name" value="NT_KNTase_like"/>
    <property type="match status" value="1"/>
</dbReference>
<dbReference type="Pfam" id="PF01909">
    <property type="entry name" value="NTP_transf_2"/>
    <property type="match status" value="1"/>
</dbReference>
<dbReference type="AlphaFoldDB" id="A0A9W6QB43"/>
<organism evidence="3 4">
    <name type="scientific">Kitasatospora phosalacinea</name>
    <dbReference type="NCBI Taxonomy" id="2065"/>
    <lineage>
        <taxon>Bacteria</taxon>
        <taxon>Bacillati</taxon>
        <taxon>Actinomycetota</taxon>
        <taxon>Actinomycetes</taxon>
        <taxon>Kitasatosporales</taxon>
        <taxon>Streptomycetaceae</taxon>
        <taxon>Kitasatospora</taxon>
    </lineage>
</organism>
<comment type="caution">
    <text evidence="3">The sequence shown here is derived from an EMBL/GenBank/DDBJ whole genome shotgun (WGS) entry which is preliminary data.</text>
</comment>
<evidence type="ECO:0000256" key="1">
    <source>
        <dbReference type="SAM" id="MobiDB-lite"/>
    </source>
</evidence>
<dbReference type="InterPro" id="IPR043519">
    <property type="entry name" value="NT_sf"/>
</dbReference>
<proteinExistence type="predicted"/>
<dbReference type="GO" id="GO:0016779">
    <property type="term" value="F:nucleotidyltransferase activity"/>
    <property type="evidence" value="ECO:0007669"/>
    <property type="project" value="InterPro"/>
</dbReference>
<feature type="compositionally biased region" description="Polar residues" evidence="1">
    <location>
        <begin position="245"/>
        <end position="254"/>
    </location>
</feature>
<dbReference type="Proteomes" id="UP001165041">
    <property type="component" value="Unassembled WGS sequence"/>
</dbReference>
<dbReference type="EMBL" id="BSSA01000014">
    <property type="protein sequence ID" value="GLW71844.1"/>
    <property type="molecule type" value="Genomic_DNA"/>
</dbReference>
<dbReference type="SUPFAM" id="SSF81301">
    <property type="entry name" value="Nucleotidyltransferase"/>
    <property type="match status" value="1"/>
</dbReference>
<evidence type="ECO:0000313" key="4">
    <source>
        <dbReference type="Proteomes" id="UP001165041"/>
    </source>
</evidence>
<dbReference type="InterPro" id="IPR002934">
    <property type="entry name" value="Polymerase_NTP_transf_dom"/>
</dbReference>
<evidence type="ECO:0000313" key="3">
    <source>
        <dbReference type="EMBL" id="GLW71844.1"/>
    </source>
</evidence>
<accession>A0A9W6QB43</accession>
<feature type="domain" description="Polymerase nucleotidyl transferase" evidence="2">
    <location>
        <begin position="12"/>
        <end position="60"/>
    </location>
</feature>
<dbReference type="Gene3D" id="3.30.460.10">
    <property type="entry name" value="Beta Polymerase, domain 2"/>
    <property type="match status" value="1"/>
</dbReference>
<feature type="region of interest" description="Disordered" evidence="1">
    <location>
        <begin position="234"/>
        <end position="254"/>
    </location>
</feature>
<dbReference type="RefSeq" id="WP_285737587.1">
    <property type="nucleotide sequence ID" value="NZ_BSSA01000014.1"/>
</dbReference>